<sequence>MNAKGKMSVPEGLNEEFYQITADILQSFNKFRPPLDIFLFKEDIGRIASYYKVGERLSKERIEELSGLVQEGLIFVSRADHAVYVKHIAYQLDLVLIDRNLKESEIADIFIEALTMRMTEFFDQPIAAVLEKLWSDLMVLTEYLWDDVHRIKALAKRLHKEHSLAKHSVNSGVLGLAIFIRIKADSFVKKEITRNHFNRLTAGMFLHDLGMTKIPAFIREKPKPLTTDERNKIDKHPLIGYEMLSKLDLKYKEIEACVIEHHERLNGKGYPQKKSGKEITQLGRICAAVDSYCSMITIRPYTEAIEPVKAASMISQDAKYDPEVTKYIQAWALTVKK</sequence>
<dbReference type="PROSITE" id="PS51832">
    <property type="entry name" value="HD_GYP"/>
    <property type="match status" value="1"/>
</dbReference>
<dbReference type="PANTHER" id="PTHR43155">
    <property type="entry name" value="CYCLIC DI-GMP PHOSPHODIESTERASE PA4108-RELATED"/>
    <property type="match status" value="1"/>
</dbReference>
<dbReference type="Gene3D" id="1.10.3210.10">
    <property type="entry name" value="Hypothetical protein af1432"/>
    <property type="match status" value="1"/>
</dbReference>
<gene>
    <name evidence="2" type="ORF">SAMN05660337_0046</name>
</gene>
<dbReference type="CDD" id="cd00077">
    <property type="entry name" value="HDc"/>
    <property type="match status" value="1"/>
</dbReference>
<dbReference type="PANTHER" id="PTHR43155:SF2">
    <property type="entry name" value="CYCLIC DI-GMP PHOSPHODIESTERASE PA4108"/>
    <property type="match status" value="1"/>
</dbReference>
<protein>
    <submittedName>
        <fullName evidence="2">HD domain-containing protein</fullName>
    </submittedName>
</protein>
<dbReference type="OrthoDB" id="9776628at2"/>
<dbReference type="Proteomes" id="UP000199053">
    <property type="component" value="Unassembled WGS sequence"/>
</dbReference>
<keyword evidence="3" id="KW-1185">Reference proteome</keyword>
<name>A0A1G9AVT6_9BACT</name>
<organism evidence="2 3">
    <name type="scientific">Maridesulfovibrio ferrireducens</name>
    <dbReference type="NCBI Taxonomy" id="246191"/>
    <lineage>
        <taxon>Bacteria</taxon>
        <taxon>Pseudomonadati</taxon>
        <taxon>Thermodesulfobacteriota</taxon>
        <taxon>Desulfovibrionia</taxon>
        <taxon>Desulfovibrionales</taxon>
        <taxon>Desulfovibrionaceae</taxon>
        <taxon>Maridesulfovibrio</taxon>
    </lineage>
</organism>
<evidence type="ECO:0000313" key="2">
    <source>
        <dbReference type="EMBL" id="SDK31343.1"/>
    </source>
</evidence>
<evidence type="ECO:0000259" key="1">
    <source>
        <dbReference type="PROSITE" id="PS51832"/>
    </source>
</evidence>
<feature type="domain" description="HD-GYP" evidence="1">
    <location>
        <begin position="147"/>
        <end position="337"/>
    </location>
</feature>
<dbReference type="Pfam" id="PF13487">
    <property type="entry name" value="HD_5"/>
    <property type="match status" value="1"/>
</dbReference>
<dbReference type="RefSeq" id="WP_092157125.1">
    <property type="nucleotide sequence ID" value="NZ_FNGA01000001.1"/>
</dbReference>
<dbReference type="InterPro" id="IPR037522">
    <property type="entry name" value="HD_GYP_dom"/>
</dbReference>
<dbReference type="InterPro" id="IPR003607">
    <property type="entry name" value="HD/PDEase_dom"/>
</dbReference>
<accession>A0A1G9AVT6</accession>
<dbReference type="EMBL" id="FNGA01000001">
    <property type="protein sequence ID" value="SDK31343.1"/>
    <property type="molecule type" value="Genomic_DNA"/>
</dbReference>
<proteinExistence type="predicted"/>
<dbReference type="AlphaFoldDB" id="A0A1G9AVT6"/>
<reference evidence="3" key="1">
    <citation type="submission" date="2016-10" db="EMBL/GenBank/DDBJ databases">
        <authorList>
            <person name="Varghese N."/>
            <person name="Submissions S."/>
        </authorList>
    </citation>
    <scope>NUCLEOTIDE SEQUENCE [LARGE SCALE GENOMIC DNA]</scope>
    <source>
        <strain evidence="3">DSM 16995</strain>
    </source>
</reference>
<dbReference type="SUPFAM" id="SSF109604">
    <property type="entry name" value="HD-domain/PDEase-like"/>
    <property type="match status" value="1"/>
</dbReference>
<dbReference type="STRING" id="246191.SAMN05660337_0046"/>
<evidence type="ECO:0000313" key="3">
    <source>
        <dbReference type="Proteomes" id="UP000199053"/>
    </source>
</evidence>